<dbReference type="EMBL" id="JBHUEQ010000004">
    <property type="protein sequence ID" value="MFD1744560.1"/>
    <property type="molecule type" value="Genomic_DNA"/>
</dbReference>
<sequence>MNEARLSFNPKSDPLDERLTALEARIVVLEIVSMSALAMALDTSENADTQAAQGMAGLIVETVDQRCTELGVSSITRNAARDYAQHLLGVAMESLYARPN</sequence>
<protein>
    <submittedName>
        <fullName evidence="1">Uncharacterized protein</fullName>
    </submittedName>
</protein>
<evidence type="ECO:0000313" key="1">
    <source>
        <dbReference type="EMBL" id="MFD1744560.1"/>
    </source>
</evidence>
<comment type="caution">
    <text evidence="1">The sequence shown here is derived from an EMBL/GenBank/DDBJ whole genome shotgun (WGS) entry which is preliminary data.</text>
</comment>
<organism evidence="1 2">
    <name type="scientific">Rhizobium helianthi</name>
    <dbReference type="NCBI Taxonomy" id="1132695"/>
    <lineage>
        <taxon>Bacteria</taxon>
        <taxon>Pseudomonadati</taxon>
        <taxon>Pseudomonadota</taxon>
        <taxon>Alphaproteobacteria</taxon>
        <taxon>Hyphomicrobiales</taxon>
        <taxon>Rhizobiaceae</taxon>
        <taxon>Rhizobium/Agrobacterium group</taxon>
        <taxon>Rhizobium</taxon>
    </lineage>
</organism>
<dbReference type="Proteomes" id="UP001597322">
    <property type="component" value="Unassembled WGS sequence"/>
</dbReference>
<proteinExistence type="predicted"/>
<dbReference type="RefSeq" id="WP_377396727.1">
    <property type="nucleotide sequence ID" value="NZ_JBHUEQ010000004.1"/>
</dbReference>
<gene>
    <name evidence="1" type="ORF">ACFSE1_03715</name>
</gene>
<reference evidence="2" key="1">
    <citation type="journal article" date="2019" name="Int. J. Syst. Evol. Microbiol.">
        <title>The Global Catalogue of Microorganisms (GCM) 10K type strain sequencing project: providing services to taxonomists for standard genome sequencing and annotation.</title>
        <authorList>
            <consortium name="The Broad Institute Genomics Platform"/>
            <consortium name="The Broad Institute Genome Sequencing Center for Infectious Disease"/>
            <person name="Wu L."/>
            <person name="Ma J."/>
        </authorList>
    </citation>
    <scope>NUCLEOTIDE SEQUENCE [LARGE SCALE GENOMIC DNA]</scope>
    <source>
        <strain evidence="2">CG52</strain>
    </source>
</reference>
<evidence type="ECO:0000313" key="2">
    <source>
        <dbReference type="Proteomes" id="UP001597322"/>
    </source>
</evidence>
<accession>A0ABW4LZE0</accession>
<name>A0ABW4LZE0_9HYPH</name>
<keyword evidence="2" id="KW-1185">Reference proteome</keyword>